<reference evidence="2" key="2">
    <citation type="submission" date="2023-06" db="EMBL/GenBank/DDBJ databases">
        <authorList>
            <consortium name="Lawrence Berkeley National Laboratory"/>
            <person name="Haridas S."/>
            <person name="Hensen N."/>
            <person name="Bonometti L."/>
            <person name="Westerberg I."/>
            <person name="Brannstrom I.O."/>
            <person name="Guillou S."/>
            <person name="Cros-Aarteil S."/>
            <person name="Calhoun S."/>
            <person name="Kuo A."/>
            <person name="Mondo S."/>
            <person name="Pangilinan J."/>
            <person name="Riley R."/>
            <person name="Labutti K."/>
            <person name="Andreopoulos B."/>
            <person name="Lipzen A."/>
            <person name="Chen C."/>
            <person name="Yanf M."/>
            <person name="Daum C."/>
            <person name="Ng V."/>
            <person name="Clum A."/>
            <person name="Steindorff A."/>
            <person name="Ohm R."/>
            <person name="Martin F."/>
            <person name="Silar P."/>
            <person name="Natvig D."/>
            <person name="Lalanne C."/>
            <person name="Gautier V."/>
            <person name="Ament-Velasquez S.L."/>
            <person name="Kruys A."/>
            <person name="Hutchinson M.I."/>
            <person name="Powell A.J."/>
            <person name="Barry K."/>
            <person name="Miller A.N."/>
            <person name="Grigoriev I.V."/>
            <person name="Debuchy R."/>
            <person name="Gladieux P."/>
            <person name="Thoren M.H."/>
            <person name="Johannesson H."/>
        </authorList>
    </citation>
    <scope>NUCLEOTIDE SEQUENCE</scope>
    <source>
        <strain evidence="2">CBS 958.72</strain>
    </source>
</reference>
<evidence type="ECO:0000313" key="3">
    <source>
        <dbReference type="Proteomes" id="UP001287356"/>
    </source>
</evidence>
<dbReference type="Proteomes" id="UP001287356">
    <property type="component" value="Unassembled WGS sequence"/>
</dbReference>
<feature type="region of interest" description="Disordered" evidence="1">
    <location>
        <begin position="45"/>
        <end position="75"/>
    </location>
</feature>
<name>A0AAE0NMD2_9PEZI</name>
<evidence type="ECO:0000313" key="2">
    <source>
        <dbReference type="EMBL" id="KAK3384014.1"/>
    </source>
</evidence>
<gene>
    <name evidence="2" type="ORF">B0T24DRAFT_71994</name>
</gene>
<dbReference type="EMBL" id="JAULSN010000001">
    <property type="protein sequence ID" value="KAK3384014.1"/>
    <property type="molecule type" value="Genomic_DNA"/>
</dbReference>
<protein>
    <submittedName>
        <fullName evidence="2">Uncharacterized protein</fullName>
    </submittedName>
</protein>
<feature type="compositionally biased region" description="Basic and acidic residues" evidence="1">
    <location>
        <begin position="45"/>
        <end position="55"/>
    </location>
</feature>
<dbReference type="AlphaFoldDB" id="A0AAE0NMD2"/>
<keyword evidence="3" id="KW-1185">Reference proteome</keyword>
<feature type="compositionally biased region" description="Basic residues" evidence="1">
    <location>
        <begin position="61"/>
        <end position="71"/>
    </location>
</feature>
<reference evidence="2" key="1">
    <citation type="journal article" date="2023" name="Mol. Phylogenet. Evol.">
        <title>Genome-scale phylogeny and comparative genomics of the fungal order Sordariales.</title>
        <authorList>
            <person name="Hensen N."/>
            <person name="Bonometti L."/>
            <person name="Westerberg I."/>
            <person name="Brannstrom I.O."/>
            <person name="Guillou S."/>
            <person name="Cros-Aarteil S."/>
            <person name="Calhoun S."/>
            <person name="Haridas S."/>
            <person name="Kuo A."/>
            <person name="Mondo S."/>
            <person name="Pangilinan J."/>
            <person name="Riley R."/>
            <person name="LaButti K."/>
            <person name="Andreopoulos B."/>
            <person name="Lipzen A."/>
            <person name="Chen C."/>
            <person name="Yan M."/>
            <person name="Daum C."/>
            <person name="Ng V."/>
            <person name="Clum A."/>
            <person name="Steindorff A."/>
            <person name="Ohm R.A."/>
            <person name="Martin F."/>
            <person name="Silar P."/>
            <person name="Natvig D.O."/>
            <person name="Lalanne C."/>
            <person name="Gautier V."/>
            <person name="Ament-Velasquez S.L."/>
            <person name="Kruys A."/>
            <person name="Hutchinson M.I."/>
            <person name="Powell A.J."/>
            <person name="Barry K."/>
            <person name="Miller A.N."/>
            <person name="Grigoriev I.V."/>
            <person name="Debuchy R."/>
            <person name="Gladieux P."/>
            <person name="Hiltunen Thoren M."/>
            <person name="Johannesson H."/>
        </authorList>
    </citation>
    <scope>NUCLEOTIDE SEQUENCE</scope>
    <source>
        <strain evidence="2">CBS 958.72</strain>
    </source>
</reference>
<accession>A0AAE0NMD2</accession>
<proteinExistence type="predicted"/>
<comment type="caution">
    <text evidence="2">The sequence shown here is derived from an EMBL/GenBank/DDBJ whole genome shotgun (WGS) entry which is preliminary data.</text>
</comment>
<feature type="region of interest" description="Disordered" evidence="1">
    <location>
        <begin position="1"/>
        <end position="24"/>
    </location>
</feature>
<organism evidence="2 3">
    <name type="scientific">Lasiosphaeria ovina</name>
    <dbReference type="NCBI Taxonomy" id="92902"/>
    <lineage>
        <taxon>Eukaryota</taxon>
        <taxon>Fungi</taxon>
        <taxon>Dikarya</taxon>
        <taxon>Ascomycota</taxon>
        <taxon>Pezizomycotina</taxon>
        <taxon>Sordariomycetes</taxon>
        <taxon>Sordariomycetidae</taxon>
        <taxon>Sordariales</taxon>
        <taxon>Lasiosphaeriaceae</taxon>
        <taxon>Lasiosphaeria</taxon>
    </lineage>
</organism>
<sequence length="228" mass="25485">MERQGERQDTKDRNGSSRSPVEKKKAFFPWATGCLLLPRHWTSEGDQKEAVESQRRQQPGAKRRQPHHRHGMGLGESGAALHFLPATKNRLSAHHSVRANHGLSGPFDPLWPGLGVCTCTCPLSLPWIAPSGCGRAGLEVRSGRGAQQLSTPPVISLLSLSVGLSMPTGRDGREWTPYPFSMHGSSARRRRAYWRRPERRKLMNILNVWVQLCPSHCICWCQEPVTNS</sequence>
<evidence type="ECO:0000256" key="1">
    <source>
        <dbReference type="SAM" id="MobiDB-lite"/>
    </source>
</evidence>